<accession>A0ABR5NFR4</accession>
<keyword evidence="2" id="KW-1185">Reference proteome</keyword>
<sequence>MNEIRLRLRKAEAHLNYSLDVFGDSLGKKHGWKNTLDGLEAVRYYLMQKHHWTPSQLQAMSLEDLRFALTEEMHGWRLPKDAIGPKGS</sequence>
<reference evidence="1 2" key="1">
    <citation type="submission" date="2015-05" db="EMBL/GenBank/DDBJ databases">
        <title>Genome sequencing and analysis of members of genus Stenotrophomonas.</title>
        <authorList>
            <person name="Patil P.P."/>
            <person name="Midha S."/>
            <person name="Patil P.B."/>
        </authorList>
    </citation>
    <scope>NUCLEOTIDE SEQUENCE [LARGE SCALE GENOMIC DNA]</scope>
    <source>
        <strain evidence="1 2">DSM 12575</strain>
    </source>
</reference>
<protein>
    <submittedName>
        <fullName evidence="1">Uncharacterized protein</fullName>
    </submittedName>
</protein>
<name>A0ABR5NFR4_9GAMM</name>
<evidence type="ECO:0000313" key="2">
    <source>
        <dbReference type="Proteomes" id="UP000050902"/>
    </source>
</evidence>
<dbReference type="Proteomes" id="UP000050902">
    <property type="component" value="Unassembled WGS sequence"/>
</dbReference>
<comment type="caution">
    <text evidence="1">The sequence shown here is derived from an EMBL/GenBank/DDBJ whole genome shotgun (WGS) entry which is preliminary data.</text>
</comment>
<gene>
    <name evidence="1" type="ORF">ABB22_16875</name>
</gene>
<dbReference type="EMBL" id="LDJG01000036">
    <property type="protein sequence ID" value="KRG54110.1"/>
    <property type="molecule type" value="Genomic_DNA"/>
</dbReference>
<proteinExistence type="predicted"/>
<organism evidence="1 2">
    <name type="scientific">Stenotrophomonas nitritireducens</name>
    <dbReference type="NCBI Taxonomy" id="83617"/>
    <lineage>
        <taxon>Bacteria</taxon>
        <taxon>Pseudomonadati</taxon>
        <taxon>Pseudomonadota</taxon>
        <taxon>Gammaproteobacteria</taxon>
        <taxon>Lysobacterales</taxon>
        <taxon>Lysobacteraceae</taxon>
        <taxon>Stenotrophomonas</taxon>
    </lineage>
</organism>
<evidence type="ECO:0000313" key="1">
    <source>
        <dbReference type="EMBL" id="KRG54110.1"/>
    </source>
</evidence>